<dbReference type="RefSeq" id="WP_222923780.1">
    <property type="nucleotide sequence ID" value="NZ_CP082288.1"/>
</dbReference>
<gene>
    <name evidence="2" type="ORF">ACFFOL_18075</name>
</gene>
<dbReference type="SUPFAM" id="SSF52402">
    <property type="entry name" value="Adenine nucleotide alpha hydrolases-like"/>
    <property type="match status" value="1"/>
</dbReference>
<dbReference type="Gene3D" id="3.40.50.620">
    <property type="entry name" value="HUPs"/>
    <property type="match status" value="1"/>
</dbReference>
<reference evidence="2" key="1">
    <citation type="submission" date="2024-09" db="EMBL/GenBank/DDBJ databases">
        <authorList>
            <person name="Sun Q."/>
        </authorList>
    </citation>
    <scope>NUCLEOTIDE SEQUENCE [LARGE SCALE GENOMIC DNA]</scope>
    <source>
        <strain evidence="2">JCM 31273</strain>
    </source>
</reference>
<dbReference type="EMBL" id="JBHMAJ010000011">
    <property type="protein sequence ID" value="MFB9826081.1"/>
    <property type="molecule type" value="Genomic_DNA"/>
</dbReference>
<dbReference type="Proteomes" id="UP001589595">
    <property type="component" value="Unassembled WGS sequence"/>
</dbReference>
<comment type="caution">
    <text evidence="2">The sequence shown here is derived from an EMBL/GenBank/DDBJ whole genome shotgun (WGS) entry which is preliminary data.</text>
</comment>
<dbReference type="InterPro" id="IPR006016">
    <property type="entry name" value="UspA"/>
</dbReference>
<name>A0ABD5MQG7_9EURY</name>
<organism evidence="2 3">
    <name type="scientific">Halobaculum roseum</name>
    <dbReference type="NCBI Taxonomy" id="2175149"/>
    <lineage>
        <taxon>Archaea</taxon>
        <taxon>Methanobacteriati</taxon>
        <taxon>Methanobacteriota</taxon>
        <taxon>Stenosarchaea group</taxon>
        <taxon>Halobacteria</taxon>
        <taxon>Halobacteriales</taxon>
        <taxon>Haloferacaceae</taxon>
        <taxon>Halobaculum</taxon>
    </lineage>
</organism>
<protein>
    <submittedName>
        <fullName evidence="2">Universal stress protein</fullName>
    </submittedName>
</protein>
<evidence type="ECO:0000313" key="3">
    <source>
        <dbReference type="Proteomes" id="UP001589595"/>
    </source>
</evidence>
<sequence length="150" mass="16117">MGRALVVVEDAERDRELLERARSFASGDGSSVEVLALATPEEYQEVSETLDAIGKVEGTTYDDRSALEGISGDIDDAAADVLGDVGYRLRTEIAESGDQAVTIMDAADDADCDHVFLPGQRRSPTGKAVFGDRTQRVLLNFNGFVTAEMN</sequence>
<proteinExistence type="predicted"/>
<dbReference type="GeneID" id="67212785"/>
<evidence type="ECO:0000313" key="2">
    <source>
        <dbReference type="EMBL" id="MFB9826081.1"/>
    </source>
</evidence>
<feature type="domain" description="UspA" evidence="1">
    <location>
        <begin position="3"/>
        <end position="141"/>
    </location>
</feature>
<accession>A0ABD5MQG7</accession>
<keyword evidence="3" id="KW-1185">Reference proteome</keyword>
<dbReference type="Pfam" id="PF00582">
    <property type="entry name" value="Usp"/>
    <property type="match status" value="1"/>
</dbReference>
<evidence type="ECO:0000259" key="1">
    <source>
        <dbReference type="Pfam" id="PF00582"/>
    </source>
</evidence>
<dbReference type="AlphaFoldDB" id="A0ABD5MQG7"/>
<dbReference type="InterPro" id="IPR014729">
    <property type="entry name" value="Rossmann-like_a/b/a_fold"/>
</dbReference>